<dbReference type="EMBL" id="CAJVQB010026416">
    <property type="protein sequence ID" value="CAG8808489.1"/>
    <property type="molecule type" value="Genomic_DNA"/>
</dbReference>
<name>A0ABN7VZB9_GIGMA</name>
<comment type="caution">
    <text evidence="1">The sequence shown here is derived from an EMBL/GenBank/DDBJ whole genome shotgun (WGS) entry which is preliminary data.</text>
</comment>
<accession>A0ABN7VZB9</accession>
<proteinExistence type="predicted"/>
<evidence type="ECO:0000313" key="1">
    <source>
        <dbReference type="EMBL" id="CAG8808489.1"/>
    </source>
</evidence>
<organism evidence="1 2">
    <name type="scientific">Gigaspora margarita</name>
    <dbReference type="NCBI Taxonomy" id="4874"/>
    <lineage>
        <taxon>Eukaryota</taxon>
        <taxon>Fungi</taxon>
        <taxon>Fungi incertae sedis</taxon>
        <taxon>Mucoromycota</taxon>
        <taxon>Glomeromycotina</taxon>
        <taxon>Glomeromycetes</taxon>
        <taxon>Diversisporales</taxon>
        <taxon>Gigasporaceae</taxon>
        <taxon>Gigaspora</taxon>
    </lineage>
</organism>
<evidence type="ECO:0000313" key="2">
    <source>
        <dbReference type="Proteomes" id="UP000789901"/>
    </source>
</evidence>
<protein>
    <submittedName>
        <fullName evidence="1">31398_t:CDS:1</fullName>
    </submittedName>
</protein>
<feature type="non-terminal residue" evidence="1">
    <location>
        <position position="1"/>
    </location>
</feature>
<dbReference type="Proteomes" id="UP000789901">
    <property type="component" value="Unassembled WGS sequence"/>
</dbReference>
<gene>
    <name evidence="1" type="ORF">GMARGA_LOCUS24712</name>
</gene>
<reference evidence="1 2" key="1">
    <citation type="submission" date="2021-06" db="EMBL/GenBank/DDBJ databases">
        <authorList>
            <person name="Kallberg Y."/>
            <person name="Tangrot J."/>
            <person name="Rosling A."/>
        </authorList>
    </citation>
    <scope>NUCLEOTIDE SEQUENCE [LARGE SCALE GENOMIC DNA]</scope>
    <source>
        <strain evidence="1 2">120-4 pot B 10/14</strain>
    </source>
</reference>
<keyword evidence="2" id="KW-1185">Reference proteome</keyword>
<sequence>ELKAPRGLCFNIERSSSQLLGVPATIPAVQYLVVNNDDACTYILSFIDEEEMAMVMCTEEESVIGIVVGNKFSGGAVEEAEKSTKHPIILTTKDRIPITILNLALDIINNNDIEFPMYNEFILNRQFNF</sequence>